<dbReference type="AlphaFoldDB" id="A0A7G9YK35"/>
<accession>A0A7G9YK35</accession>
<reference evidence="2" key="1">
    <citation type="submission" date="2020-06" db="EMBL/GenBank/DDBJ databases">
        <title>Unique genomic features of the anaerobic methanotrophic archaea.</title>
        <authorList>
            <person name="Chadwick G.L."/>
            <person name="Skennerton C.T."/>
            <person name="Laso-Perez R."/>
            <person name="Leu A.O."/>
            <person name="Speth D.R."/>
            <person name="Yu H."/>
            <person name="Morgan-Lang C."/>
            <person name="Hatzenpichler R."/>
            <person name="Goudeau D."/>
            <person name="Malmstrom R."/>
            <person name="Brazelton W.J."/>
            <person name="Woyke T."/>
            <person name="Hallam S.J."/>
            <person name="Tyson G.W."/>
            <person name="Wegener G."/>
            <person name="Boetius A."/>
            <person name="Orphan V."/>
        </authorList>
    </citation>
    <scope>NUCLEOTIDE SEQUENCE</scope>
</reference>
<evidence type="ECO:0000256" key="1">
    <source>
        <dbReference type="SAM" id="MobiDB-lite"/>
    </source>
</evidence>
<name>A0A7G9YK35_9EURY</name>
<gene>
    <name evidence="2" type="ORF">AOAGBLIK_00001</name>
</gene>
<dbReference type="EMBL" id="MT631336">
    <property type="protein sequence ID" value="QNO48369.1"/>
    <property type="molecule type" value="Genomic_DNA"/>
</dbReference>
<feature type="region of interest" description="Disordered" evidence="1">
    <location>
        <begin position="80"/>
        <end position="112"/>
    </location>
</feature>
<evidence type="ECO:0000313" key="2">
    <source>
        <dbReference type="EMBL" id="QNO48369.1"/>
    </source>
</evidence>
<protein>
    <submittedName>
        <fullName evidence="2">Uncharacterized protein</fullName>
    </submittedName>
</protein>
<sequence length="112" mass="11772">MEENSSVSPITMLHSISRSLDEDTPGFIIMVPPIVETAVSVGDAAPWTSRSIRCPTSASMALSIMSRNSVLSAPSVAITAAADDPSPEPTGISELIRTETEGTASDSMHREI</sequence>
<proteinExistence type="predicted"/>
<organism evidence="2">
    <name type="scientific">Candidatus Methanogaster sp. ANME-2c ERB4</name>
    <dbReference type="NCBI Taxonomy" id="2759911"/>
    <lineage>
        <taxon>Archaea</taxon>
        <taxon>Methanobacteriati</taxon>
        <taxon>Methanobacteriota</taxon>
        <taxon>Stenosarchaea group</taxon>
        <taxon>Methanomicrobia</taxon>
        <taxon>Methanosarcinales</taxon>
        <taxon>ANME-2 cluster</taxon>
        <taxon>Candidatus Methanogasteraceae</taxon>
        <taxon>Candidatus Methanogaster</taxon>
    </lineage>
</organism>